<dbReference type="Gene3D" id="3.20.10.10">
    <property type="entry name" value="D-amino Acid Aminotransferase, subunit A, domain 2"/>
    <property type="match status" value="1"/>
</dbReference>
<dbReference type="FunFam" id="3.20.10.10:FF:000002">
    <property type="entry name" value="D-alanine aminotransferase"/>
    <property type="match status" value="1"/>
</dbReference>
<dbReference type="NCBIfam" id="NF006185">
    <property type="entry name" value="PRK08320.1"/>
    <property type="match status" value="1"/>
</dbReference>
<comment type="catalytic activity">
    <reaction evidence="14 17">
        <text>L-leucine + 2-oxoglutarate = 4-methyl-2-oxopentanoate + L-glutamate</text>
        <dbReference type="Rhea" id="RHEA:18321"/>
        <dbReference type="ChEBI" id="CHEBI:16810"/>
        <dbReference type="ChEBI" id="CHEBI:17865"/>
        <dbReference type="ChEBI" id="CHEBI:29985"/>
        <dbReference type="ChEBI" id="CHEBI:57427"/>
        <dbReference type="EC" id="2.6.1.42"/>
    </reaction>
</comment>
<evidence type="ECO:0000256" key="16">
    <source>
        <dbReference type="RuleBase" id="RU004516"/>
    </source>
</evidence>
<comment type="pathway">
    <text evidence="5 17">Amino-acid biosynthesis; L-leucine biosynthesis; L-leucine from 3-methyl-2-oxobutanoate: step 4/4.</text>
</comment>
<comment type="pathway">
    <text evidence="4 17">Amino-acid biosynthesis; L-valine biosynthesis; L-valine from pyruvate: step 4/4.</text>
</comment>
<evidence type="ECO:0000256" key="8">
    <source>
        <dbReference type="ARBA" id="ARBA00022605"/>
    </source>
</evidence>
<dbReference type="GO" id="GO:0009099">
    <property type="term" value="P:L-valine biosynthetic process"/>
    <property type="evidence" value="ECO:0007669"/>
    <property type="project" value="UniProtKB-UniPathway"/>
</dbReference>
<dbReference type="CDD" id="cd01558">
    <property type="entry name" value="D-AAT_like"/>
    <property type="match status" value="1"/>
</dbReference>
<dbReference type="InterPro" id="IPR050571">
    <property type="entry name" value="Class-IV_PLP-Dep_Aminotrnsfr"/>
</dbReference>
<dbReference type="PANTHER" id="PTHR42743:SF11">
    <property type="entry name" value="AMINODEOXYCHORISMATE LYASE"/>
    <property type="match status" value="1"/>
</dbReference>
<keyword evidence="9 17" id="KW-0808">Transferase</keyword>
<evidence type="ECO:0000256" key="6">
    <source>
        <dbReference type="ARBA" id="ARBA00009320"/>
    </source>
</evidence>
<accession>A0A2S8FEG8</accession>
<dbReference type="UniPathway" id="UPA00047">
    <property type="reaction ID" value="UER00058"/>
</dbReference>
<dbReference type="InterPro" id="IPR043131">
    <property type="entry name" value="BCAT-like_N"/>
</dbReference>
<sequence>MSAKVYINGKFFAPNEAMVSVFDHGLLYGDGVFEGLRIYNGKIFRLEQHIRRLYDSAKAICLKIPMTSADLTEACLETVKQSEFTDGYIRLVITRGAGTLGLGPERTENPQVIIIVDKIKLYPQEFYDNGLAIITASTIRNHPAALSPRIKSLNYLNNIMAKIEASNAGCLEALMLNHKGEVSECTADNIFIVRDGNLLTPPTDAGILEGVTRDVVLELAREAGIPTFEKTMTRHDVYVADECFMTGTAAEVIGVVKVDDREIGDGKPGPITRKLKALFVEHTMS</sequence>
<dbReference type="GO" id="GO:0009097">
    <property type="term" value="P:isoleucine biosynthetic process"/>
    <property type="evidence" value="ECO:0007669"/>
    <property type="project" value="UniProtKB-UniPathway"/>
</dbReference>
<dbReference type="PROSITE" id="PS00770">
    <property type="entry name" value="AA_TRANSFER_CLASS_4"/>
    <property type="match status" value="1"/>
</dbReference>
<evidence type="ECO:0000256" key="17">
    <source>
        <dbReference type="RuleBase" id="RU364094"/>
    </source>
</evidence>
<evidence type="ECO:0000256" key="2">
    <source>
        <dbReference type="ARBA" id="ARBA00003109"/>
    </source>
</evidence>
<comment type="similarity">
    <text evidence="6 15">Belongs to the class-IV pyridoxal-phosphate-dependent aminotransferase family.</text>
</comment>
<evidence type="ECO:0000256" key="13">
    <source>
        <dbReference type="ARBA" id="ARBA00048798"/>
    </source>
</evidence>
<dbReference type="InterPro" id="IPR001544">
    <property type="entry name" value="Aminotrans_IV"/>
</dbReference>
<dbReference type="EC" id="2.6.1.42" evidence="17"/>
<evidence type="ECO:0000256" key="10">
    <source>
        <dbReference type="ARBA" id="ARBA00022898"/>
    </source>
</evidence>
<evidence type="ECO:0000256" key="15">
    <source>
        <dbReference type="RuleBase" id="RU004106"/>
    </source>
</evidence>
<dbReference type="InterPro" id="IPR043132">
    <property type="entry name" value="BCAT-like_C"/>
</dbReference>
<evidence type="ECO:0000256" key="9">
    <source>
        <dbReference type="ARBA" id="ARBA00022679"/>
    </source>
</evidence>
<dbReference type="SUPFAM" id="SSF56752">
    <property type="entry name" value="D-aminoacid aminotransferase-like PLP-dependent enzymes"/>
    <property type="match status" value="1"/>
</dbReference>
<dbReference type="GO" id="GO:0009098">
    <property type="term" value="P:L-leucine biosynthetic process"/>
    <property type="evidence" value="ECO:0007669"/>
    <property type="project" value="UniProtKB-UniPathway"/>
</dbReference>
<keyword evidence="11 17" id="KW-0100">Branched-chain amino acid biosynthesis</keyword>
<comment type="catalytic activity">
    <reaction evidence="12 17">
        <text>L-valine + 2-oxoglutarate = 3-methyl-2-oxobutanoate + L-glutamate</text>
        <dbReference type="Rhea" id="RHEA:24813"/>
        <dbReference type="ChEBI" id="CHEBI:11851"/>
        <dbReference type="ChEBI" id="CHEBI:16810"/>
        <dbReference type="ChEBI" id="CHEBI:29985"/>
        <dbReference type="ChEBI" id="CHEBI:57762"/>
        <dbReference type="EC" id="2.6.1.42"/>
    </reaction>
</comment>
<comment type="catalytic activity">
    <reaction evidence="13 17">
        <text>L-isoleucine + 2-oxoglutarate = (S)-3-methyl-2-oxopentanoate + L-glutamate</text>
        <dbReference type="Rhea" id="RHEA:24801"/>
        <dbReference type="ChEBI" id="CHEBI:16810"/>
        <dbReference type="ChEBI" id="CHEBI:29985"/>
        <dbReference type="ChEBI" id="CHEBI:35146"/>
        <dbReference type="ChEBI" id="CHEBI:58045"/>
        <dbReference type="EC" id="2.6.1.42"/>
    </reaction>
</comment>
<dbReference type="GO" id="GO:0052655">
    <property type="term" value="F:L-valine-2-oxoglutarate transaminase activity"/>
    <property type="evidence" value="ECO:0007669"/>
    <property type="project" value="RHEA"/>
</dbReference>
<protein>
    <recommendedName>
        <fullName evidence="17">Branched-chain-amino-acid aminotransferase</fullName>
        <shortName evidence="17">BCAT</shortName>
        <ecNumber evidence="17">2.6.1.42</ecNumber>
    </recommendedName>
</protein>
<dbReference type="NCBIfam" id="TIGR01122">
    <property type="entry name" value="ilvE_I"/>
    <property type="match status" value="1"/>
</dbReference>
<keyword evidence="10 16" id="KW-0663">Pyridoxal phosphate</keyword>
<evidence type="ECO:0000256" key="12">
    <source>
        <dbReference type="ARBA" id="ARBA00048212"/>
    </source>
</evidence>
<evidence type="ECO:0000256" key="14">
    <source>
        <dbReference type="ARBA" id="ARBA00049229"/>
    </source>
</evidence>
<comment type="function">
    <text evidence="2 17">Acts on leucine, isoleucine and valine.</text>
</comment>
<dbReference type="InterPro" id="IPR005785">
    <property type="entry name" value="B_amino_transI"/>
</dbReference>
<evidence type="ECO:0000256" key="1">
    <source>
        <dbReference type="ARBA" id="ARBA00001933"/>
    </source>
</evidence>
<dbReference type="FunFam" id="3.30.470.10:FF:000006">
    <property type="entry name" value="Branched-chain-amino-acid aminotransferase"/>
    <property type="match status" value="1"/>
</dbReference>
<dbReference type="Gene3D" id="3.30.470.10">
    <property type="match status" value="1"/>
</dbReference>
<keyword evidence="8 17" id="KW-0028">Amino-acid biosynthesis</keyword>
<dbReference type="GO" id="GO:0052654">
    <property type="term" value="F:L-leucine-2-oxoglutarate transaminase activity"/>
    <property type="evidence" value="ECO:0007669"/>
    <property type="project" value="RHEA"/>
</dbReference>
<evidence type="ECO:0000256" key="5">
    <source>
        <dbReference type="ARBA" id="ARBA00005072"/>
    </source>
</evidence>
<dbReference type="Proteomes" id="UP000240009">
    <property type="component" value="Unassembled WGS sequence"/>
</dbReference>
<dbReference type="RefSeq" id="WP_105354386.1">
    <property type="nucleotide sequence ID" value="NZ_PUIA01000038.1"/>
</dbReference>
<dbReference type="InterPro" id="IPR018300">
    <property type="entry name" value="Aminotrans_IV_CS"/>
</dbReference>
<name>A0A2S8FEG8_9BACT</name>
<dbReference type="EMBL" id="PUIA01000038">
    <property type="protein sequence ID" value="PQO30571.1"/>
    <property type="molecule type" value="Genomic_DNA"/>
</dbReference>
<comment type="cofactor">
    <cofactor evidence="1 16">
        <name>pyridoxal 5'-phosphate</name>
        <dbReference type="ChEBI" id="CHEBI:597326"/>
    </cofactor>
</comment>
<evidence type="ECO:0000313" key="19">
    <source>
        <dbReference type="Proteomes" id="UP000240009"/>
    </source>
</evidence>
<evidence type="ECO:0000256" key="7">
    <source>
        <dbReference type="ARBA" id="ARBA00022576"/>
    </source>
</evidence>
<comment type="caution">
    <text evidence="18">The sequence shown here is derived from an EMBL/GenBank/DDBJ whole genome shotgun (WGS) entry which is preliminary data.</text>
</comment>
<dbReference type="GO" id="GO:0005829">
    <property type="term" value="C:cytosol"/>
    <property type="evidence" value="ECO:0007669"/>
    <property type="project" value="TreeGrafter"/>
</dbReference>
<evidence type="ECO:0000256" key="3">
    <source>
        <dbReference type="ARBA" id="ARBA00004824"/>
    </source>
</evidence>
<organism evidence="18 19">
    <name type="scientific">Blastopirellula marina</name>
    <dbReference type="NCBI Taxonomy" id="124"/>
    <lineage>
        <taxon>Bacteria</taxon>
        <taxon>Pseudomonadati</taxon>
        <taxon>Planctomycetota</taxon>
        <taxon>Planctomycetia</taxon>
        <taxon>Pirellulales</taxon>
        <taxon>Pirellulaceae</taxon>
        <taxon>Blastopirellula</taxon>
    </lineage>
</organism>
<dbReference type="AlphaFoldDB" id="A0A2S8FEG8"/>
<dbReference type="UniPathway" id="UPA00048">
    <property type="reaction ID" value="UER00073"/>
</dbReference>
<comment type="pathway">
    <text evidence="3 17">Amino-acid biosynthesis; L-isoleucine biosynthesis; L-isoleucine from 2-oxobutanoate: step 4/4.</text>
</comment>
<dbReference type="UniPathway" id="UPA00049">
    <property type="reaction ID" value="UER00062"/>
</dbReference>
<reference evidence="18 19" key="1">
    <citation type="submission" date="2018-02" db="EMBL/GenBank/DDBJ databases">
        <title>Comparative genomes isolates from brazilian mangrove.</title>
        <authorList>
            <person name="Araujo J.E."/>
            <person name="Taketani R.G."/>
            <person name="Silva M.C.P."/>
            <person name="Loureco M.V."/>
            <person name="Andreote F.D."/>
        </authorList>
    </citation>
    <scope>NUCLEOTIDE SEQUENCE [LARGE SCALE GENOMIC DNA]</scope>
    <source>
        <strain evidence="18 19">HEX-2 MGV</strain>
    </source>
</reference>
<dbReference type="GO" id="GO:0052656">
    <property type="term" value="F:L-isoleucine-2-oxoglutarate transaminase activity"/>
    <property type="evidence" value="ECO:0007669"/>
    <property type="project" value="RHEA"/>
</dbReference>
<dbReference type="InterPro" id="IPR036038">
    <property type="entry name" value="Aminotransferase-like"/>
</dbReference>
<dbReference type="Pfam" id="PF01063">
    <property type="entry name" value="Aminotran_4"/>
    <property type="match status" value="1"/>
</dbReference>
<dbReference type="PANTHER" id="PTHR42743">
    <property type="entry name" value="AMINO-ACID AMINOTRANSFERASE"/>
    <property type="match status" value="1"/>
</dbReference>
<evidence type="ECO:0000256" key="4">
    <source>
        <dbReference type="ARBA" id="ARBA00004931"/>
    </source>
</evidence>
<proteinExistence type="inferred from homology"/>
<dbReference type="OrthoDB" id="9805628at2"/>
<keyword evidence="7 17" id="KW-0032">Aminotransferase</keyword>
<evidence type="ECO:0000313" key="18">
    <source>
        <dbReference type="EMBL" id="PQO30571.1"/>
    </source>
</evidence>
<evidence type="ECO:0000256" key="11">
    <source>
        <dbReference type="ARBA" id="ARBA00023304"/>
    </source>
</evidence>
<gene>
    <name evidence="17 18" type="primary">ilvE</name>
    <name evidence="18" type="ORF">C5Y96_13960</name>
</gene>